<evidence type="ECO:0000256" key="2">
    <source>
        <dbReference type="ARBA" id="ARBA00022759"/>
    </source>
</evidence>
<dbReference type="Gene3D" id="3.40.960.10">
    <property type="entry name" value="VSR Endonuclease"/>
    <property type="match status" value="1"/>
</dbReference>
<dbReference type="GO" id="GO:0016787">
    <property type="term" value="F:hydrolase activity"/>
    <property type="evidence" value="ECO:0007669"/>
    <property type="project" value="UniProtKB-KW"/>
</dbReference>
<dbReference type="Pfam" id="PF03852">
    <property type="entry name" value="Vsr"/>
    <property type="match status" value="1"/>
</dbReference>
<evidence type="ECO:0000313" key="7">
    <source>
        <dbReference type="EMBL" id="ESS73844.1"/>
    </source>
</evidence>
<keyword evidence="2 6" id="KW-0255">Endonuclease</keyword>
<organism evidence="7 8">
    <name type="scientific">Methyloglobulus morosus KoM1</name>
    <dbReference type="NCBI Taxonomy" id="1116472"/>
    <lineage>
        <taxon>Bacteria</taxon>
        <taxon>Pseudomonadati</taxon>
        <taxon>Pseudomonadota</taxon>
        <taxon>Gammaproteobacteria</taxon>
        <taxon>Methylococcales</taxon>
        <taxon>Methylococcaceae</taxon>
        <taxon>Methyloglobulus</taxon>
    </lineage>
</organism>
<dbReference type="InterPro" id="IPR004603">
    <property type="entry name" value="DNA_mismatch_endonuc_vsr"/>
</dbReference>
<accession>V5C172</accession>
<sequence>MTDRIDKETRSRIMSAVRSYGTRPEKLVRSALHRQGFRFRLHIKQLPGTPDLALRKYKAVVFINGCFWHQHQNCKHSHIPQTRSEFWQKKFTRNMLRDQKVIYQLKMLGWRTAIIWECGLNKIQYEDTVKRLVLWLRWRGEYLEIPVYDEFNEQ</sequence>
<evidence type="ECO:0000256" key="3">
    <source>
        <dbReference type="ARBA" id="ARBA00022763"/>
    </source>
</evidence>
<comment type="similarity">
    <text evidence="6">Belongs to the vsr family.</text>
</comment>
<protein>
    <recommendedName>
        <fullName evidence="6">Very short patch repair endonuclease</fullName>
        <ecNumber evidence="6">3.1.-.-</ecNumber>
    </recommendedName>
</protein>
<keyword evidence="8" id="KW-1185">Reference proteome</keyword>
<reference evidence="7 8" key="1">
    <citation type="journal article" date="2013" name="Genome Announc.">
        <title>Draft Genome Sequence of the Methanotrophic Gammaproteobacterium Methyloglobulus morosus DSM 22980 Strain KoM1.</title>
        <authorList>
            <person name="Poehlein A."/>
            <person name="Deutzmann J.S."/>
            <person name="Daniel R."/>
            <person name="Simeonova D.D."/>
        </authorList>
    </citation>
    <scope>NUCLEOTIDE SEQUENCE [LARGE SCALE GENOMIC DNA]</scope>
    <source>
        <strain evidence="7 8">KoM1</strain>
    </source>
</reference>
<gene>
    <name evidence="7" type="primary">vsr</name>
    <name evidence="7" type="ORF">MGMO_9c00400</name>
</gene>
<dbReference type="SUPFAM" id="SSF52980">
    <property type="entry name" value="Restriction endonuclease-like"/>
    <property type="match status" value="1"/>
</dbReference>
<dbReference type="AlphaFoldDB" id="V5C172"/>
<dbReference type="GO" id="GO:0006298">
    <property type="term" value="P:mismatch repair"/>
    <property type="evidence" value="ECO:0007669"/>
    <property type="project" value="UniProtKB-UniRule"/>
</dbReference>
<comment type="function">
    <text evidence="6">May nick specific sequences that contain T:G mispairs resulting from m5C-deamination.</text>
</comment>
<dbReference type="PIRSF" id="PIRSF018267">
    <property type="entry name" value="VSR_endonuc"/>
    <property type="match status" value="1"/>
</dbReference>
<proteinExistence type="inferred from homology"/>
<dbReference type="EC" id="3.1.-.-" evidence="6"/>
<evidence type="ECO:0000256" key="1">
    <source>
        <dbReference type="ARBA" id="ARBA00022722"/>
    </source>
</evidence>
<evidence type="ECO:0000256" key="4">
    <source>
        <dbReference type="ARBA" id="ARBA00022801"/>
    </source>
</evidence>
<dbReference type="InterPro" id="IPR011335">
    <property type="entry name" value="Restrct_endonuc-II-like"/>
</dbReference>
<keyword evidence="3 6" id="KW-0227">DNA damage</keyword>
<name>V5C172_9GAMM</name>
<dbReference type="EMBL" id="AYLO01000009">
    <property type="protein sequence ID" value="ESS73844.1"/>
    <property type="molecule type" value="Genomic_DNA"/>
</dbReference>
<dbReference type="NCBIfam" id="TIGR00632">
    <property type="entry name" value="vsr"/>
    <property type="match status" value="1"/>
</dbReference>
<dbReference type="eggNOG" id="COG3727">
    <property type="taxonomic scope" value="Bacteria"/>
</dbReference>
<dbReference type="Proteomes" id="UP000017842">
    <property type="component" value="Unassembled WGS sequence"/>
</dbReference>
<dbReference type="STRING" id="1116472.MGMO_9c00400"/>
<evidence type="ECO:0000256" key="5">
    <source>
        <dbReference type="ARBA" id="ARBA00023204"/>
    </source>
</evidence>
<evidence type="ECO:0000313" key="8">
    <source>
        <dbReference type="Proteomes" id="UP000017842"/>
    </source>
</evidence>
<dbReference type="PATRIC" id="fig|1116472.3.peg.344"/>
<comment type="caution">
    <text evidence="7">The sequence shown here is derived from an EMBL/GenBank/DDBJ whole genome shotgun (WGS) entry which is preliminary data.</text>
</comment>
<dbReference type="CDD" id="cd00221">
    <property type="entry name" value="Vsr"/>
    <property type="match status" value="1"/>
</dbReference>
<dbReference type="RefSeq" id="WP_023493255.1">
    <property type="nucleotide sequence ID" value="NZ_AYLO01000009.1"/>
</dbReference>
<keyword evidence="4 6" id="KW-0378">Hydrolase</keyword>
<dbReference type="OrthoDB" id="9801520at2"/>
<dbReference type="GO" id="GO:0004519">
    <property type="term" value="F:endonuclease activity"/>
    <property type="evidence" value="ECO:0007669"/>
    <property type="project" value="UniProtKB-KW"/>
</dbReference>
<evidence type="ECO:0000256" key="6">
    <source>
        <dbReference type="PIRNR" id="PIRNR018267"/>
    </source>
</evidence>
<keyword evidence="5 6" id="KW-0234">DNA repair</keyword>
<keyword evidence="1 6" id="KW-0540">Nuclease</keyword>